<evidence type="ECO:0000256" key="2">
    <source>
        <dbReference type="ARBA" id="ARBA00022475"/>
    </source>
</evidence>
<evidence type="ECO:0000256" key="4">
    <source>
        <dbReference type="ARBA" id="ARBA00022989"/>
    </source>
</evidence>
<feature type="transmembrane region" description="Helical" evidence="6">
    <location>
        <begin position="210"/>
        <end position="235"/>
    </location>
</feature>
<dbReference type="RefSeq" id="WP_043562472.1">
    <property type="nucleotide sequence ID" value="NZ_JAPTMY010000042.1"/>
</dbReference>
<evidence type="ECO:0000256" key="3">
    <source>
        <dbReference type="ARBA" id="ARBA00022692"/>
    </source>
</evidence>
<gene>
    <name evidence="7" type="ORF">OHJ16_14290</name>
</gene>
<dbReference type="Proteomes" id="UP001072034">
    <property type="component" value="Unassembled WGS sequence"/>
</dbReference>
<dbReference type="InterPro" id="IPR051611">
    <property type="entry name" value="ECF_transporter_component"/>
</dbReference>
<comment type="subcellular location">
    <subcellularLocation>
        <location evidence="1">Membrane</location>
        <topology evidence="1">Multi-pass membrane protein</topology>
    </subcellularLocation>
</comment>
<keyword evidence="5 6" id="KW-0472">Membrane</keyword>
<keyword evidence="4 6" id="KW-1133">Transmembrane helix</keyword>
<sequence length="236" mass="25375">MGRDNQGRRSLRLDPRTKLIVLVLINLALTIAVHPGYAHILVAAAVIFAAVSGRLRMALIAAVAYILVAGAQILGERYLPAAAQLFVVTFFQIIGKVFPAGIIGAVIIQTTRVNEFVAALTRWRMPRVLITPFAVVFRYFPAMREQGRNLRDAMAIRGLSPTPLSLLLHPVDVTTRLYVPMLVGATVIADEIADAALVRGIDNPAPRTCLVDLAFGAADVVVILAFVGLCAGGMVR</sequence>
<organism evidence="7 8">
    <name type="scientific">Actinomyces israelii</name>
    <dbReference type="NCBI Taxonomy" id="1659"/>
    <lineage>
        <taxon>Bacteria</taxon>
        <taxon>Bacillati</taxon>
        <taxon>Actinomycetota</taxon>
        <taxon>Actinomycetes</taxon>
        <taxon>Actinomycetales</taxon>
        <taxon>Actinomycetaceae</taxon>
        <taxon>Actinomyces</taxon>
    </lineage>
</organism>
<reference evidence="7" key="1">
    <citation type="submission" date="2022-10" db="EMBL/GenBank/DDBJ databases">
        <title>Genome sequence of Actinomyces israelii ATCC 10048.</title>
        <authorList>
            <person name="Watt R.M."/>
            <person name="Tong W.M."/>
        </authorList>
    </citation>
    <scope>NUCLEOTIDE SEQUENCE</scope>
    <source>
        <strain evidence="7">ATCC 10048</strain>
    </source>
</reference>
<comment type="caution">
    <text evidence="7">The sequence shown here is derived from an EMBL/GenBank/DDBJ whole genome shotgun (WGS) entry which is preliminary data.</text>
</comment>
<dbReference type="EMBL" id="JAPTMY010000042">
    <property type="protein sequence ID" value="MCZ0859209.1"/>
    <property type="molecule type" value="Genomic_DNA"/>
</dbReference>
<dbReference type="PANTHER" id="PTHR34857:SF2">
    <property type="entry name" value="SLL0384 PROTEIN"/>
    <property type="match status" value="1"/>
</dbReference>
<feature type="transmembrane region" description="Helical" evidence="6">
    <location>
        <begin position="57"/>
        <end position="74"/>
    </location>
</feature>
<feature type="transmembrane region" description="Helical" evidence="6">
    <location>
        <begin position="21"/>
        <end position="51"/>
    </location>
</feature>
<evidence type="ECO:0000256" key="6">
    <source>
        <dbReference type="SAM" id="Phobius"/>
    </source>
</evidence>
<evidence type="ECO:0000256" key="5">
    <source>
        <dbReference type="ARBA" id="ARBA00023136"/>
    </source>
</evidence>
<feature type="transmembrane region" description="Helical" evidence="6">
    <location>
        <begin position="86"/>
        <end position="108"/>
    </location>
</feature>
<proteinExistence type="predicted"/>
<keyword evidence="3 6" id="KW-0812">Transmembrane</keyword>
<evidence type="ECO:0000256" key="1">
    <source>
        <dbReference type="ARBA" id="ARBA00004141"/>
    </source>
</evidence>
<dbReference type="InterPro" id="IPR003339">
    <property type="entry name" value="ABC/ECF_trnsptr_transmembrane"/>
</dbReference>
<dbReference type="PANTHER" id="PTHR34857">
    <property type="entry name" value="SLL0384 PROTEIN"/>
    <property type="match status" value="1"/>
</dbReference>
<evidence type="ECO:0000313" key="8">
    <source>
        <dbReference type="Proteomes" id="UP001072034"/>
    </source>
</evidence>
<evidence type="ECO:0000313" key="7">
    <source>
        <dbReference type="EMBL" id="MCZ0859209.1"/>
    </source>
</evidence>
<accession>A0ABT4IBU0</accession>
<keyword evidence="2" id="KW-1003">Cell membrane</keyword>
<feature type="transmembrane region" description="Helical" evidence="6">
    <location>
        <begin position="123"/>
        <end position="141"/>
    </location>
</feature>
<dbReference type="CDD" id="cd16914">
    <property type="entry name" value="EcfT"/>
    <property type="match status" value="1"/>
</dbReference>
<protein>
    <submittedName>
        <fullName evidence="7">Energy-coupling factor transporter transmembrane component T</fullName>
    </submittedName>
</protein>
<name>A0ABT4IBU0_9ACTO</name>
<dbReference type="Pfam" id="PF02361">
    <property type="entry name" value="CbiQ"/>
    <property type="match status" value="1"/>
</dbReference>
<keyword evidence="8" id="KW-1185">Reference proteome</keyword>